<dbReference type="Proteomes" id="UP000664203">
    <property type="component" value="Unassembled WGS sequence"/>
</dbReference>
<name>A0A8H3JAE0_9LECA</name>
<dbReference type="AlphaFoldDB" id="A0A8H3JAE0"/>
<evidence type="ECO:0000256" key="2">
    <source>
        <dbReference type="SAM" id="Phobius"/>
    </source>
</evidence>
<gene>
    <name evidence="3" type="ORF">ALECFALPRED_001220</name>
</gene>
<feature type="compositionally biased region" description="Low complexity" evidence="1">
    <location>
        <begin position="109"/>
        <end position="118"/>
    </location>
</feature>
<sequence length="385" mass="44315">MSAANPEPGLHKLLLSEDSDDALDKRLQDHITASLWSTQQHHKSTTYFQYFKEECEVWRLSDSPVTIQTYQDFLDLVQHLKRTRNEKRSAPAVLDFFPPLQADDDEKTSTPSLSTESTPNQLPLLLKHRFPHCDLVSATNSIFLTVRLWLMLNVGSSALLTIFPGRSSPEWTEDQSLDDFIDSCFPASEWGPRLSQWPFSLNASNLERVGGFELVWTDHLADHLYLNEDLGTITIYHHVQVLRGLLQAKSPDQALPDRLLTETLQTLALIIPRANRDCKTWFEKVHTKDAKKVDYGAGDVELLHWSRSPEKYKFWGQRLITIKMAYDASEPKNLGQWWHDRRRRVEWYTFWVAVLVVFLTIVFGLVQSITGVMQVYYAAHSGQST</sequence>
<keyword evidence="2" id="KW-1133">Transmembrane helix</keyword>
<organism evidence="3 4">
    <name type="scientific">Alectoria fallacina</name>
    <dbReference type="NCBI Taxonomy" id="1903189"/>
    <lineage>
        <taxon>Eukaryota</taxon>
        <taxon>Fungi</taxon>
        <taxon>Dikarya</taxon>
        <taxon>Ascomycota</taxon>
        <taxon>Pezizomycotina</taxon>
        <taxon>Lecanoromycetes</taxon>
        <taxon>OSLEUM clade</taxon>
        <taxon>Lecanoromycetidae</taxon>
        <taxon>Lecanorales</taxon>
        <taxon>Lecanorineae</taxon>
        <taxon>Parmeliaceae</taxon>
        <taxon>Alectoria</taxon>
    </lineage>
</organism>
<keyword evidence="2" id="KW-0472">Membrane</keyword>
<keyword evidence="2" id="KW-0812">Transmembrane</keyword>
<comment type="caution">
    <text evidence="3">The sequence shown here is derived from an EMBL/GenBank/DDBJ whole genome shotgun (WGS) entry which is preliminary data.</text>
</comment>
<protein>
    <submittedName>
        <fullName evidence="3">Uncharacterized protein</fullName>
    </submittedName>
</protein>
<dbReference type="EMBL" id="CAJPDR010001255">
    <property type="protein sequence ID" value="CAF9943768.1"/>
    <property type="molecule type" value="Genomic_DNA"/>
</dbReference>
<evidence type="ECO:0000313" key="4">
    <source>
        <dbReference type="Proteomes" id="UP000664203"/>
    </source>
</evidence>
<proteinExistence type="predicted"/>
<dbReference type="OrthoDB" id="5428890at2759"/>
<evidence type="ECO:0000256" key="1">
    <source>
        <dbReference type="SAM" id="MobiDB-lite"/>
    </source>
</evidence>
<reference evidence="3" key="1">
    <citation type="submission" date="2021-03" db="EMBL/GenBank/DDBJ databases">
        <authorList>
            <person name="Tagirdzhanova G."/>
        </authorList>
    </citation>
    <scope>NUCLEOTIDE SEQUENCE</scope>
</reference>
<keyword evidence="4" id="KW-1185">Reference proteome</keyword>
<evidence type="ECO:0000313" key="3">
    <source>
        <dbReference type="EMBL" id="CAF9943768.1"/>
    </source>
</evidence>
<accession>A0A8H3JAE0</accession>
<feature type="transmembrane region" description="Helical" evidence="2">
    <location>
        <begin position="347"/>
        <end position="366"/>
    </location>
</feature>
<feature type="region of interest" description="Disordered" evidence="1">
    <location>
        <begin position="99"/>
        <end position="118"/>
    </location>
</feature>